<comment type="caution">
    <text evidence="2">The sequence shown here is derived from an EMBL/GenBank/DDBJ whole genome shotgun (WGS) entry which is preliminary data.</text>
</comment>
<dbReference type="Proteomes" id="UP001170717">
    <property type="component" value="Unassembled WGS sequence"/>
</dbReference>
<sequence length="223" mass="24821">MSTTLTQAELAVLQSPISNDCRVLYLLGLRPTANTASTASAAIDYKFLLSLLNGEQKDTPYQRGRQINSLLKQLELVGLVVFPETLDLEHSINGKALLLPLINNAQSNFDSLHKSHFAISASWKPNKELFLEMASLLGIIDTEYDDNEVGEFISYWLGRPSTILSEFQWTQKFAHNIKHKRVAAGYSPVRKVGNQQVKVAAGIEADDNARKLVEKYATSTKKN</sequence>
<dbReference type="Pfam" id="PF17948">
    <property type="entry name" value="DnaT"/>
    <property type="match status" value="1"/>
</dbReference>
<protein>
    <submittedName>
        <fullName evidence="2">DnaT-like ssDNA-binding domain-containing protein</fullName>
    </submittedName>
</protein>
<dbReference type="RefSeq" id="WP_303538073.1">
    <property type="nucleotide sequence ID" value="NZ_JAUOQI010000003.1"/>
</dbReference>
<dbReference type="AlphaFoldDB" id="A0AAW7YZN5"/>
<evidence type="ECO:0000313" key="3">
    <source>
        <dbReference type="Proteomes" id="UP001170717"/>
    </source>
</evidence>
<proteinExistence type="predicted"/>
<feature type="domain" description="DnaT DNA-binding" evidence="1">
    <location>
        <begin position="117"/>
        <end position="184"/>
    </location>
</feature>
<dbReference type="Gene3D" id="1.10.8.1180">
    <property type="match status" value="1"/>
</dbReference>
<evidence type="ECO:0000313" key="2">
    <source>
        <dbReference type="EMBL" id="MDO6576663.1"/>
    </source>
</evidence>
<dbReference type="InterPro" id="IPR040480">
    <property type="entry name" value="DnaT_DNA_bind"/>
</dbReference>
<name>A0AAW7YZN5_9ALTE</name>
<gene>
    <name evidence="2" type="ORF">Q4527_04635</name>
</gene>
<reference evidence="2" key="1">
    <citation type="submission" date="2023-07" db="EMBL/GenBank/DDBJ databases">
        <title>Genome content predicts the carbon catabolic preferences of heterotrophic bacteria.</title>
        <authorList>
            <person name="Gralka M."/>
        </authorList>
    </citation>
    <scope>NUCLEOTIDE SEQUENCE</scope>
    <source>
        <strain evidence="2">F2M12</strain>
    </source>
</reference>
<dbReference type="EMBL" id="JAUOQI010000003">
    <property type="protein sequence ID" value="MDO6576663.1"/>
    <property type="molecule type" value="Genomic_DNA"/>
</dbReference>
<accession>A0AAW7YZN5</accession>
<evidence type="ECO:0000259" key="1">
    <source>
        <dbReference type="Pfam" id="PF17948"/>
    </source>
</evidence>
<organism evidence="2 3">
    <name type="scientific">Alteromonas stellipolaris</name>
    <dbReference type="NCBI Taxonomy" id="233316"/>
    <lineage>
        <taxon>Bacteria</taxon>
        <taxon>Pseudomonadati</taxon>
        <taxon>Pseudomonadota</taxon>
        <taxon>Gammaproteobacteria</taxon>
        <taxon>Alteromonadales</taxon>
        <taxon>Alteromonadaceae</taxon>
        <taxon>Alteromonas/Salinimonas group</taxon>
        <taxon>Alteromonas</taxon>
    </lineage>
</organism>